<feature type="compositionally biased region" description="Polar residues" evidence="5">
    <location>
        <begin position="377"/>
        <end position="387"/>
    </location>
</feature>
<comment type="caution">
    <text evidence="7">The sequence shown here is derived from an EMBL/GenBank/DDBJ whole genome shotgun (WGS) entry which is preliminary data.</text>
</comment>
<evidence type="ECO:0000256" key="5">
    <source>
        <dbReference type="SAM" id="MobiDB-lite"/>
    </source>
</evidence>
<feature type="compositionally biased region" description="Low complexity" evidence="5">
    <location>
        <begin position="177"/>
        <end position="188"/>
    </location>
</feature>
<feature type="compositionally biased region" description="Low complexity" evidence="5">
    <location>
        <begin position="221"/>
        <end position="242"/>
    </location>
</feature>
<dbReference type="InterPro" id="IPR026657">
    <property type="entry name" value="DDA3/GTSE-1"/>
</dbReference>
<dbReference type="PANTHER" id="PTHR21584:SF10">
    <property type="entry name" value="G2 AND S PHASE-EXPRESSED PROTEIN 1"/>
    <property type="match status" value="1"/>
</dbReference>
<feature type="compositionally biased region" description="Low complexity" evidence="5">
    <location>
        <begin position="334"/>
        <end position="350"/>
    </location>
</feature>
<feature type="region of interest" description="Disordered" evidence="5">
    <location>
        <begin position="214"/>
        <end position="433"/>
    </location>
</feature>
<feature type="region of interest" description="Disordered" evidence="5">
    <location>
        <begin position="173"/>
        <end position="201"/>
    </location>
</feature>
<dbReference type="EMBL" id="JAGTTL010000018">
    <property type="protein sequence ID" value="KAK6309240.1"/>
    <property type="molecule type" value="Genomic_DNA"/>
</dbReference>
<sequence>MRSMDSHANSDFFSLAEEKFDFDVSLSPASSRGDEDDDEVFVGPVCHKERCISVGLETIVKESVSSWPSVGERTSWSPLAEDKFEEICKEAHLLASQLVVNQQHPDVGETNGTLTVSKEESKEDFVQDAGAKLGMFRKPVDAVLSPIKRETFCVQDSPLKQLPPAIQQRLLRAGGVSNSNKSSAGTSSPVRAGTMTQPKMVRRGRVGLACNTGVLPRKQQPAARGATATTALHTAKTKPAPAERTTMLPPPSKGNLGLRRSPGSRTSSRAASCEDILSDTASVSSDISDTSLNSSLQGKRTLVPPSKSGMRALSVLKAPPPQTRRVTDHRRNTSSSSSSVSSFNSSLSVSPTGKGKLNMSLNSSISGPNGRLPTGKNRLTNPGVSATKTRRSTVIGRAPEPPSSTTGARRSISAQGRKPSEPDRSKTVQSTPLKRAELAAKATPLHQTPAKTNMERMSSVPNIPTSSSANMESVVSGNPKLKMFIAPTPTSQFKRRLEAVSSPDAPRIMKPKRLMSACSVESLPHNLALPVPELLQTPPAGGNKAVQPKMRRPSALPTPVNRRISGIPMLTPKSMSRPGRPSLSMANLTASTQRASYWSPTQVKGSHQEEVAAAPEEETVQPFSLEDEPEVQPSTPATVPHPEEQEVSQDVPEPGVDQEPPTTNKENNHPELNEESKELQNTEKLVDQPQCYWMKTQEVNEVLLVDAPAPVLRPYEKLLIDLSNTPVLMRTATVKPSGGQLIDLSSPLIKWSPEHKDSALNNAPLINLSF</sequence>
<keyword evidence="3" id="KW-0597">Phosphoprotein</keyword>
<comment type="subcellular location">
    <subcellularLocation>
        <location evidence="1">Cytoplasm</location>
        <location evidence="1">Cytoskeleton</location>
    </subcellularLocation>
</comment>
<name>A0AAN8LEI1_9TELE</name>
<evidence type="ECO:0000256" key="3">
    <source>
        <dbReference type="ARBA" id="ARBA00022553"/>
    </source>
</evidence>
<feature type="region of interest" description="Disordered" evidence="5">
    <location>
        <begin position="599"/>
        <end position="680"/>
    </location>
</feature>
<keyword evidence="8" id="KW-1185">Reference proteome</keyword>
<protein>
    <recommendedName>
        <fullName evidence="6">G2 and S phase-expressed protein 1 N-terminal domain-containing protein</fullName>
    </recommendedName>
</protein>
<organism evidence="7 8">
    <name type="scientific">Coregonus suidteri</name>
    <dbReference type="NCBI Taxonomy" id="861788"/>
    <lineage>
        <taxon>Eukaryota</taxon>
        <taxon>Metazoa</taxon>
        <taxon>Chordata</taxon>
        <taxon>Craniata</taxon>
        <taxon>Vertebrata</taxon>
        <taxon>Euteleostomi</taxon>
        <taxon>Actinopterygii</taxon>
        <taxon>Neopterygii</taxon>
        <taxon>Teleostei</taxon>
        <taxon>Protacanthopterygii</taxon>
        <taxon>Salmoniformes</taxon>
        <taxon>Salmonidae</taxon>
        <taxon>Coregoninae</taxon>
        <taxon>Coregonus</taxon>
    </lineage>
</organism>
<dbReference type="AlphaFoldDB" id="A0AAN8LEI1"/>
<accession>A0AAN8LEI1</accession>
<dbReference type="Proteomes" id="UP001356427">
    <property type="component" value="Unassembled WGS sequence"/>
</dbReference>
<gene>
    <name evidence="7" type="ORF">J4Q44_G00207030</name>
</gene>
<keyword evidence="2" id="KW-0963">Cytoplasm</keyword>
<feature type="compositionally biased region" description="Polar residues" evidence="5">
    <location>
        <begin position="403"/>
        <end position="414"/>
    </location>
</feature>
<feature type="compositionally biased region" description="Acidic residues" evidence="5">
    <location>
        <begin position="615"/>
        <end position="630"/>
    </location>
</feature>
<feature type="region of interest" description="Disordered" evidence="5">
    <location>
        <begin position="541"/>
        <end position="584"/>
    </location>
</feature>
<dbReference type="GO" id="GO:0005881">
    <property type="term" value="C:cytoplasmic microtubule"/>
    <property type="evidence" value="ECO:0007669"/>
    <property type="project" value="TreeGrafter"/>
</dbReference>
<evidence type="ECO:0000259" key="6">
    <source>
        <dbReference type="Pfam" id="PF15259"/>
    </source>
</evidence>
<feature type="compositionally biased region" description="Low complexity" evidence="5">
    <location>
        <begin position="278"/>
        <end position="296"/>
    </location>
</feature>
<dbReference type="GO" id="GO:0008017">
    <property type="term" value="F:microtubule binding"/>
    <property type="evidence" value="ECO:0007669"/>
    <property type="project" value="TreeGrafter"/>
</dbReference>
<dbReference type="InterPro" id="IPR032768">
    <property type="entry name" value="GTSE1_N"/>
</dbReference>
<dbReference type="Pfam" id="PF15259">
    <property type="entry name" value="GTSE1_N"/>
    <property type="match status" value="1"/>
</dbReference>
<feature type="domain" description="G2 and S phase-expressed protein 1 N-terminal" evidence="6">
    <location>
        <begin position="15"/>
        <end position="157"/>
    </location>
</feature>
<proteinExistence type="predicted"/>
<evidence type="ECO:0000256" key="4">
    <source>
        <dbReference type="ARBA" id="ARBA00023212"/>
    </source>
</evidence>
<keyword evidence="4" id="KW-0206">Cytoskeleton</keyword>
<evidence type="ECO:0000313" key="8">
    <source>
        <dbReference type="Proteomes" id="UP001356427"/>
    </source>
</evidence>
<evidence type="ECO:0000256" key="1">
    <source>
        <dbReference type="ARBA" id="ARBA00004245"/>
    </source>
</evidence>
<evidence type="ECO:0000256" key="2">
    <source>
        <dbReference type="ARBA" id="ARBA00022490"/>
    </source>
</evidence>
<reference evidence="7 8" key="1">
    <citation type="submission" date="2021-04" db="EMBL/GenBank/DDBJ databases">
        <authorList>
            <person name="De Guttry C."/>
            <person name="Zahm M."/>
            <person name="Klopp C."/>
            <person name="Cabau C."/>
            <person name="Louis A."/>
            <person name="Berthelot C."/>
            <person name="Parey E."/>
            <person name="Roest Crollius H."/>
            <person name="Montfort J."/>
            <person name="Robinson-Rechavi M."/>
            <person name="Bucao C."/>
            <person name="Bouchez O."/>
            <person name="Gislard M."/>
            <person name="Lluch J."/>
            <person name="Milhes M."/>
            <person name="Lampietro C."/>
            <person name="Lopez Roques C."/>
            <person name="Donnadieu C."/>
            <person name="Braasch I."/>
            <person name="Desvignes T."/>
            <person name="Postlethwait J."/>
            <person name="Bobe J."/>
            <person name="Wedekind C."/>
            <person name="Guiguen Y."/>
        </authorList>
    </citation>
    <scope>NUCLEOTIDE SEQUENCE [LARGE SCALE GENOMIC DNA]</scope>
    <source>
        <strain evidence="7">Cs_M1</strain>
        <tissue evidence="7">Blood</tissue>
    </source>
</reference>
<feature type="compositionally biased region" description="Basic and acidic residues" evidence="5">
    <location>
        <begin position="666"/>
        <end position="680"/>
    </location>
</feature>
<evidence type="ECO:0000313" key="7">
    <source>
        <dbReference type="EMBL" id="KAK6309240.1"/>
    </source>
</evidence>
<dbReference type="PANTHER" id="PTHR21584">
    <property type="entry name" value="DIFFERENTIAL DISPLAY AND ACTIVATED BY P53 DDA3 /G2 S PHASE EXPRESSED 1"/>
    <property type="match status" value="1"/>
</dbReference>